<gene>
    <name evidence="1" type="ORF">E0H31_20260</name>
</gene>
<evidence type="ECO:0000313" key="2">
    <source>
        <dbReference type="Proteomes" id="UP000291866"/>
    </source>
</evidence>
<proteinExistence type="predicted"/>
<accession>A0A8G2MS35</accession>
<evidence type="ECO:0000313" key="1">
    <source>
        <dbReference type="EMBL" id="TBX90592.1"/>
    </source>
</evidence>
<dbReference type="AlphaFoldDB" id="A0A8G2MS35"/>
<dbReference type="EMBL" id="SJLU01000010">
    <property type="protein sequence ID" value="TBX90592.1"/>
    <property type="molecule type" value="Genomic_DNA"/>
</dbReference>
<name>A0A8G2MS35_RHILV</name>
<comment type="caution">
    <text evidence="1">The sequence shown here is derived from an EMBL/GenBank/DDBJ whole genome shotgun (WGS) entry which is preliminary data.</text>
</comment>
<protein>
    <submittedName>
        <fullName evidence="1">Uncharacterized protein</fullName>
    </submittedName>
</protein>
<sequence>MVITADATRRLSSQFRRFSCSPLEVYTFTINGPRFSVGPFFSRKSRVAAGFDRPASKSQALASVL</sequence>
<organism evidence="1 2">
    <name type="scientific">Rhizobium leguminosarum bv. viciae</name>
    <dbReference type="NCBI Taxonomy" id="387"/>
    <lineage>
        <taxon>Bacteria</taxon>
        <taxon>Pseudomonadati</taxon>
        <taxon>Pseudomonadota</taxon>
        <taxon>Alphaproteobacteria</taxon>
        <taxon>Hyphomicrobiales</taxon>
        <taxon>Rhizobiaceae</taxon>
        <taxon>Rhizobium/Agrobacterium group</taxon>
        <taxon>Rhizobium</taxon>
    </lineage>
</organism>
<dbReference type="Proteomes" id="UP000291866">
    <property type="component" value="Unassembled WGS sequence"/>
</dbReference>
<reference evidence="1 2" key="1">
    <citation type="submission" date="2019-02" db="EMBL/GenBank/DDBJ databases">
        <title>The competitiveness to form nodules shapes the capacities of Rhizobium leguminosarum sv viciae communities to promote symbiosis with specific hosts.</title>
        <authorList>
            <person name="Boivin S."/>
            <person name="Lepetit M."/>
        </authorList>
    </citation>
    <scope>NUCLEOTIDE SEQUENCE [LARGE SCALE GENOMIC DNA]</scope>
    <source>
        <strain evidence="1 2">SPF4F3</strain>
    </source>
</reference>